<keyword evidence="2" id="KW-1185">Reference proteome</keyword>
<organism evidence="1 2">
    <name type="scientific">Inconstantimicrobium mannanitabidum</name>
    <dbReference type="NCBI Taxonomy" id="1604901"/>
    <lineage>
        <taxon>Bacteria</taxon>
        <taxon>Bacillati</taxon>
        <taxon>Bacillota</taxon>
        <taxon>Clostridia</taxon>
        <taxon>Eubacteriales</taxon>
        <taxon>Clostridiaceae</taxon>
        <taxon>Inconstantimicrobium</taxon>
    </lineage>
</organism>
<comment type="caution">
    <text evidence="1">The sequence shown here is derived from an EMBL/GenBank/DDBJ whole genome shotgun (WGS) entry which is preliminary data.</text>
</comment>
<sequence>MTAITLLSGLNLILILAVVGAGVYGFVLFVKLANRGIKALDIYINEKTNNQ</sequence>
<dbReference type="EMBL" id="BROD01000001">
    <property type="protein sequence ID" value="GKX68609.1"/>
    <property type="molecule type" value="Genomic_DNA"/>
</dbReference>
<gene>
    <name evidence="1" type="ORF">rsdtw13_38670</name>
</gene>
<proteinExistence type="predicted"/>
<evidence type="ECO:0000313" key="2">
    <source>
        <dbReference type="Proteomes" id="UP001058074"/>
    </source>
</evidence>
<protein>
    <submittedName>
        <fullName evidence="1">Uncharacterized protein</fullName>
    </submittedName>
</protein>
<name>A0ACB5RHN2_9CLOT</name>
<evidence type="ECO:0000313" key="1">
    <source>
        <dbReference type="EMBL" id="GKX68609.1"/>
    </source>
</evidence>
<accession>A0ACB5RHN2</accession>
<reference evidence="1" key="1">
    <citation type="journal article" date="2025" name="Int. J. Syst. Evol. Microbiol.">
        <title>Inconstantimicrobium mannanitabidum sp. nov., a novel member of the family Clostridiaceae isolated from anoxic soil under the treatment of reductive soil disinfestation.</title>
        <authorList>
            <person name="Ueki A."/>
            <person name="Tonouchi A."/>
            <person name="Honma S."/>
            <person name="Kaku N."/>
            <person name="Ueki K."/>
        </authorList>
    </citation>
    <scope>NUCLEOTIDE SEQUENCE</scope>
    <source>
        <strain evidence="1">TW13</strain>
    </source>
</reference>
<dbReference type="Proteomes" id="UP001058074">
    <property type="component" value="Unassembled WGS sequence"/>
</dbReference>